<reference evidence="1" key="1">
    <citation type="submission" date="2021-05" db="EMBL/GenBank/DDBJ databases">
        <authorList>
            <person name="Scholz U."/>
            <person name="Mascher M."/>
            <person name="Fiebig A."/>
        </authorList>
    </citation>
    <scope>NUCLEOTIDE SEQUENCE [LARGE SCALE GENOMIC DNA]</scope>
</reference>
<protein>
    <submittedName>
        <fullName evidence="1">Uncharacterized protein</fullName>
    </submittedName>
</protein>
<dbReference type="EnsemblPlants" id="AVESA.00010b.r2.5AG0849810.1">
    <property type="protein sequence ID" value="AVESA.00010b.r2.5AG0849810.1.CDS"/>
    <property type="gene ID" value="AVESA.00010b.r2.5AG0849810"/>
</dbReference>
<name>A0ACD5XWX5_AVESA</name>
<dbReference type="Proteomes" id="UP001732700">
    <property type="component" value="Chromosome 5A"/>
</dbReference>
<accession>A0ACD5XWX5</accession>
<organism evidence="1 2">
    <name type="scientific">Avena sativa</name>
    <name type="common">Oat</name>
    <dbReference type="NCBI Taxonomy" id="4498"/>
    <lineage>
        <taxon>Eukaryota</taxon>
        <taxon>Viridiplantae</taxon>
        <taxon>Streptophyta</taxon>
        <taxon>Embryophyta</taxon>
        <taxon>Tracheophyta</taxon>
        <taxon>Spermatophyta</taxon>
        <taxon>Magnoliopsida</taxon>
        <taxon>Liliopsida</taxon>
        <taxon>Poales</taxon>
        <taxon>Poaceae</taxon>
        <taxon>BOP clade</taxon>
        <taxon>Pooideae</taxon>
        <taxon>Poodae</taxon>
        <taxon>Poeae</taxon>
        <taxon>Poeae Chloroplast Group 1 (Aveneae type)</taxon>
        <taxon>Aveninae</taxon>
        <taxon>Avena</taxon>
    </lineage>
</organism>
<proteinExistence type="predicted"/>
<keyword evidence="2" id="KW-1185">Reference proteome</keyword>
<evidence type="ECO:0000313" key="2">
    <source>
        <dbReference type="Proteomes" id="UP001732700"/>
    </source>
</evidence>
<reference evidence="1" key="2">
    <citation type="submission" date="2025-09" db="UniProtKB">
        <authorList>
            <consortium name="EnsemblPlants"/>
        </authorList>
    </citation>
    <scope>IDENTIFICATION</scope>
</reference>
<evidence type="ECO:0000313" key="1">
    <source>
        <dbReference type="EnsemblPlants" id="AVESA.00010b.r2.5AG0849810.1.CDS"/>
    </source>
</evidence>
<sequence>MESLFMQVFESGDSVIAQMRQQVDSHAQSLARAFHLHGHRPPPWLFPSCAGGVQELNGKPIIPEFLFAGSQITTPATSRTVFLPRAAPVTSFRSVGVPDGYAGLETICDTLDANQHEVPQQKQVSVDQELAEDASEVNLFSVVKRSRSRQRRIEDRSREKDQGANSGRSDVVQDRTQRSEHVTVGSKRRAASLSSKPCGDGANDAGTTTSLIGQENGFHSNEDRSAESFKRSKDGDLGNQGVQLDCSQNQIASSDNNVKVPSNCPVRNLLEVQVTGSVCHALPVTHLSVEPKKLQFDAVESVCMNPASEQTMQQPDCALESANFGLAEAPSLNKVQVTGSGCHALPETYLSVEPKNPQFDSVESFCMNPASEQTMQQPKCALGSANFDLAEARSLNEVQVTGSMGHALPETYLSVEPKKLQFDDVESVCMNPASEQTTQQPECALGSANSDHAKAHSSNEDQPSTSCSQVTRFMGRLLLDGVESGCLNPGSAPVKQLQESVLECSSLGTHLVKEDQSPTSSSKVPNPTSVLLVERDTLHTVEDTGRIIERLDDFSDRIITQSPESSEQQCSDVPYSESLEPPTQLADTSSEAPASSQILLDDLLEADGCEDLSHSLINDEDGQCSLLRSAACPEKLQPQTSTLIDVYDTSLSPYKTQSNGTHSSSCPVVNSSVSEENELSQEQHFLARTSLELDEADVDTPLSHASLGSQNEMLDVKPAHDAVICNSGKSGGDKVKFSALTNACDIAVSNKKDESAVPEVMSCISARRTSEVHTTERNSMTSAENLCQDGTEDTSRLENAVKENTFLCTADSDKLKSSQPSIQYFSTAASHEKINLTKSDKNSAASDQKRSVQDVQVNDGLSSKRRRMRSQSGFELSRTPCANSLSINHQVGIAGDMLTMTNFSEKSQLSGRYFLRSSESCKSMSLDSEVDNAASNCKISVASDVYGNRYSSSGRRNTTSLLNVVLDNSPSASTSRSTMERRVFDNSQEQIQNNLEVEFLTTTASLPCCSGILSHNEENCTQQEDTCLQGQDLNATNASVADQEMALQMDKMSCPTLQMDKMSSPIAISNPENYSGMELFPVLSSYTLDQHGEQASAPNALFREKLCYGSTVKPGRKYKSYDPKGYLLSGAAVSRQLDDESFECDDSMPEFESFDVPVEFDSPTIGKRPFESLYGFNSASGVCETLSGKPRNYSFSDDLQKYSASDSRSIMDSFGCGLELDTFFVSDAVASCSSDANSRQEINETPLTPSVEKYTAQKLSSRSGSGSEHMGSIPELECFRIDEENSIPEEDEYQDRLPGSVDVNCSYQRPSGRKALQDITGLCQNDGKSPSLSTRCTYTDDIDLSVESFSSELKHHSNIRNDHDKIKPKDSHLTSVKRKLREGKSSCSLQGRLGTAEKLNSRNVRHRSEANVDGQSKPSNIVANMTSFIPLVKQKSQPTTAGVKKDVKVKALKAAEAAKRLEEKKLKEQEMRKAAAKVERERLKREKELKQKLEEEQKKKRDEEEKKKRDEEEQKKKREVDAASKKRQREEGEKRETMKKRKCIDEARKQQKQPDRRRGMKDEKDARQKASDNMEPKKNLVDVGKNQVKLEDTTEPALRYKGNRSKDEKGVAVDERPASFGSDAKENIPNSFEESYNMSPFKDSDEEDDDDFEDEQESRRRMKFVPSWAQKGNLDKILLSNIALDPREIFARKSSFNISDVFSAYIPQRALR</sequence>